<feature type="domain" description="SCP" evidence="1">
    <location>
        <begin position="14"/>
        <end position="160"/>
    </location>
</feature>
<organism evidence="2 3">
    <name type="scientific">Calicophoron daubneyi</name>
    <name type="common">Rumen fluke</name>
    <name type="synonym">Paramphistomum daubneyi</name>
    <dbReference type="NCBI Taxonomy" id="300641"/>
    <lineage>
        <taxon>Eukaryota</taxon>
        <taxon>Metazoa</taxon>
        <taxon>Spiralia</taxon>
        <taxon>Lophotrochozoa</taxon>
        <taxon>Platyhelminthes</taxon>
        <taxon>Trematoda</taxon>
        <taxon>Digenea</taxon>
        <taxon>Plagiorchiida</taxon>
        <taxon>Pronocephalata</taxon>
        <taxon>Paramphistomoidea</taxon>
        <taxon>Paramphistomidae</taxon>
        <taxon>Calicophoron</taxon>
    </lineage>
</organism>
<proteinExistence type="predicted"/>
<dbReference type="SUPFAM" id="SSF55797">
    <property type="entry name" value="PR-1-like"/>
    <property type="match status" value="1"/>
</dbReference>
<gene>
    <name evidence="2" type="ORF">CDAUBV1_LOCUS11354</name>
</gene>
<dbReference type="InterPro" id="IPR035940">
    <property type="entry name" value="CAP_sf"/>
</dbReference>
<dbReference type="Pfam" id="PF00188">
    <property type="entry name" value="CAP"/>
    <property type="match status" value="1"/>
</dbReference>
<dbReference type="Proteomes" id="UP001497525">
    <property type="component" value="Unassembled WGS sequence"/>
</dbReference>
<dbReference type="PANTHER" id="PTHR10334">
    <property type="entry name" value="CYSTEINE-RICH SECRETORY PROTEIN-RELATED"/>
    <property type="match status" value="1"/>
</dbReference>
<evidence type="ECO:0000313" key="3">
    <source>
        <dbReference type="Proteomes" id="UP001497525"/>
    </source>
</evidence>
<dbReference type="InterPro" id="IPR014044">
    <property type="entry name" value="CAP_dom"/>
</dbReference>
<dbReference type="SMART" id="SM00198">
    <property type="entry name" value="SCP"/>
    <property type="match status" value="1"/>
</dbReference>
<protein>
    <recommendedName>
        <fullName evidence="1">SCP domain-containing protein</fullName>
    </recommendedName>
</protein>
<accession>A0AAV2TQ31</accession>
<sequence length="170" mass="18332">MAGSLDARKKELQEFAQAVTDAHNELRQKHGSPALTLDQALCDLAQQWANHLAGEPKLANSGYTYQGVRLGENLFARTSNAQPQLDSKELLNHWYQEKAKYKFDQEPASVTGIGGFTQVIWAGSKGLGVGKATKTTGSGKSASCRLVVVCLYNPPGNVKGEFVANVKPEA</sequence>
<reference evidence="2" key="1">
    <citation type="submission" date="2024-06" db="EMBL/GenBank/DDBJ databases">
        <authorList>
            <person name="Liu X."/>
            <person name="Lenzi L."/>
            <person name="Haldenby T S."/>
            <person name="Uol C."/>
        </authorList>
    </citation>
    <scope>NUCLEOTIDE SEQUENCE</scope>
</reference>
<dbReference type="InterPro" id="IPR001283">
    <property type="entry name" value="CRISP-related"/>
</dbReference>
<dbReference type="InterPro" id="IPR034113">
    <property type="entry name" value="SCP_GAPR1-like"/>
</dbReference>
<dbReference type="Gene3D" id="3.40.33.10">
    <property type="entry name" value="CAP"/>
    <property type="match status" value="1"/>
</dbReference>
<dbReference type="CDD" id="cd05382">
    <property type="entry name" value="CAP_GAPR1-like"/>
    <property type="match status" value="1"/>
</dbReference>
<comment type="caution">
    <text evidence="2">The sequence shown here is derived from an EMBL/GenBank/DDBJ whole genome shotgun (WGS) entry which is preliminary data.</text>
</comment>
<dbReference type="AlphaFoldDB" id="A0AAV2TQ31"/>
<dbReference type="FunFam" id="3.40.33.10:FF:000010">
    <property type="entry name" value="Predicted protein"/>
    <property type="match status" value="1"/>
</dbReference>
<evidence type="ECO:0000313" key="2">
    <source>
        <dbReference type="EMBL" id="CAL5137083.1"/>
    </source>
</evidence>
<evidence type="ECO:0000259" key="1">
    <source>
        <dbReference type="SMART" id="SM00198"/>
    </source>
</evidence>
<dbReference type="EMBL" id="CAXLJL010000378">
    <property type="protein sequence ID" value="CAL5137083.1"/>
    <property type="molecule type" value="Genomic_DNA"/>
</dbReference>
<name>A0AAV2TQ31_CALDB</name>
<dbReference type="PRINTS" id="PR00837">
    <property type="entry name" value="V5TPXLIKE"/>
</dbReference>